<keyword evidence="6" id="KW-1185">Reference proteome</keyword>
<evidence type="ECO:0000313" key="5">
    <source>
        <dbReference type="EMBL" id="MFD1784250.1"/>
    </source>
</evidence>
<dbReference type="InterPro" id="IPR011006">
    <property type="entry name" value="CheY-like_superfamily"/>
</dbReference>
<feature type="region of interest" description="Disordered" evidence="3">
    <location>
        <begin position="137"/>
        <end position="171"/>
    </location>
</feature>
<dbReference type="SMART" id="SM00448">
    <property type="entry name" value="REC"/>
    <property type="match status" value="1"/>
</dbReference>
<organism evidence="5 6">
    <name type="scientific">Phenylobacterium terrae</name>
    <dbReference type="NCBI Taxonomy" id="2665495"/>
    <lineage>
        <taxon>Bacteria</taxon>
        <taxon>Pseudomonadati</taxon>
        <taxon>Pseudomonadota</taxon>
        <taxon>Alphaproteobacteria</taxon>
        <taxon>Caulobacterales</taxon>
        <taxon>Caulobacteraceae</taxon>
        <taxon>Phenylobacterium</taxon>
    </lineage>
</organism>
<evidence type="ECO:0000256" key="1">
    <source>
        <dbReference type="ARBA" id="ARBA00022553"/>
    </source>
</evidence>
<evidence type="ECO:0000256" key="3">
    <source>
        <dbReference type="SAM" id="MobiDB-lite"/>
    </source>
</evidence>
<dbReference type="Proteomes" id="UP001597237">
    <property type="component" value="Unassembled WGS sequence"/>
</dbReference>
<dbReference type="Pfam" id="PF00072">
    <property type="entry name" value="Response_reg"/>
    <property type="match status" value="1"/>
</dbReference>
<name>A0ABW4N6J6_9CAUL</name>
<dbReference type="SUPFAM" id="SSF52172">
    <property type="entry name" value="CheY-like"/>
    <property type="match status" value="1"/>
</dbReference>
<dbReference type="Gene3D" id="3.40.50.2300">
    <property type="match status" value="1"/>
</dbReference>
<keyword evidence="1 2" id="KW-0597">Phosphoprotein</keyword>
<feature type="domain" description="Response regulatory" evidence="4">
    <location>
        <begin position="7"/>
        <end position="126"/>
    </location>
</feature>
<gene>
    <name evidence="5" type="ORF">ACFSC0_12655</name>
</gene>
<dbReference type="PANTHER" id="PTHR44591">
    <property type="entry name" value="STRESS RESPONSE REGULATOR PROTEIN 1"/>
    <property type="match status" value="1"/>
</dbReference>
<dbReference type="RefSeq" id="WP_377283798.1">
    <property type="nucleotide sequence ID" value="NZ_JBHRSI010000009.1"/>
</dbReference>
<evidence type="ECO:0000256" key="2">
    <source>
        <dbReference type="PROSITE-ProRule" id="PRU00169"/>
    </source>
</evidence>
<protein>
    <submittedName>
        <fullName evidence="5">Response regulator</fullName>
    </submittedName>
</protein>
<dbReference type="InterPro" id="IPR050595">
    <property type="entry name" value="Bact_response_regulator"/>
</dbReference>
<sequence>MRYDTLKILLVDDNQHARILVTEILRSIGVQHVFEAADGSAGLQQLREHQIDIIFTDLSMQPMDGIEFVRRLRNAPDSPNQMAPVIMVTGHFTLARVSAARDAGVNEFLAKPLTARGVIERLQRVIEHPRPFVRTAGYFGPDRRRRDDPEYRGPMRRKTDAAGRPAPTQEI</sequence>
<reference evidence="6" key="1">
    <citation type="journal article" date="2019" name="Int. J. Syst. Evol. Microbiol.">
        <title>The Global Catalogue of Microorganisms (GCM) 10K type strain sequencing project: providing services to taxonomists for standard genome sequencing and annotation.</title>
        <authorList>
            <consortium name="The Broad Institute Genomics Platform"/>
            <consortium name="The Broad Institute Genome Sequencing Center for Infectious Disease"/>
            <person name="Wu L."/>
            <person name="Ma J."/>
        </authorList>
    </citation>
    <scope>NUCLEOTIDE SEQUENCE [LARGE SCALE GENOMIC DNA]</scope>
    <source>
        <strain evidence="6">DFY28</strain>
    </source>
</reference>
<dbReference type="InterPro" id="IPR001789">
    <property type="entry name" value="Sig_transdc_resp-reg_receiver"/>
</dbReference>
<accession>A0ABW4N6J6</accession>
<dbReference type="EMBL" id="JBHUEY010000001">
    <property type="protein sequence ID" value="MFD1784250.1"/>
    <property type="molecule type" value="Genomic_DNA"/>
</dbReference>
<feature type="modified residue" description="4-aspartylphosphate" evidence="2">
    <location>
        <position position="57"/>
    </location>
</feature>
<feature type="compositionally biased region" description="Basic and acidic residues" evidence="3">
    <location>
        <begin position="141"/>
        <end position="161"/>
    </location>
</feature>
<dbReference type="PROSITE" id="PS50110">
    <property type="entry name" value="RESPONSE_REGULATORY"/>
    <property type="match status" value="1"/>
</dbReference>
<dbReference type="PANTHER" id="PTHR44591:SF3">
    <property type="entry name" value="RESPONSE REGULATORY DOMAIN-CONTAINING PROTEIN"/>
    <property type="match status" value="1"/>
</dbReference>
<evidence type="ECO:0000313" key="6">
    <source>
        <dbReference type="Proteomes" id="UP001597237"/>
    </source>
</evidence>
<evidence type="ECO:0000259" key="4">
    <source>
        <dbReference type="PROSITE" id="PS50110"/>
    </source>
</evidence>
<comment type="caution">
    <text evidence="5">The sequence shown here is derived from an EMBL/GenBank/DDBJ whole genome shotgun (WGS) entry which is preliminary data.</text>
</comment>
<proteinExistence type="predicted"/>